<dbReference type="OMA" id="YYVQPRI"/>
<feature type="non-terminal residue" evidence="13">
    <location>
        <position position="1"/>
    </location>
</feature>
<sequence length="438" mass="48662">LIAYPLPENHRQSSGLLKNWICGGVDFDPFYRSDPTMSSSCLPELLTRVNFPLYNVGVLSPRHIIVGGGGVKNGFVRIYEIFELSHNGRNTEAESVCRHETGEFAVMNLTTGRYKEADQSNVVAVGQDDKCQTFRVQMTRQKISQPNGATKQNGPQSSVQTRLIFKVTALKSVQTDFNMPEPYQKVCRISPDGSLLATGGDDGFLRIWTFPDLFRAHEVEAHEKEIDDLDFSPDNAKILTVSKDRSATVWDARKGKKHAVLGWDPPGSAKYMFKRARFARVEGSNKNYKIFSISNPVGASKPPSYLQRFDGKTCLMEQLVSFSGSLSALAVSDNGHYVATGSMFDGTIEIFVAFNLQRLKRVEKAHSTFVTGLEFLPSGESSDVIRGFNDCSVVSISVDHQICIHHVPQMRKMSMVLAFFIMAGILICVFILCSYLGL</sequence>
<dbReference type="Proteomes" id="UP000318571">
    <property type="component" value="Chromosome 8"/>
</dbReference>
<evidence type="ECO:0000256" key="9">
    <source>
        <dbReference type="ARBA" id="ARBA00022989"/>
    </source>
</evidence>
<protein>
    <submittedName>
        <fullName evidence="13">Uncharacterized protein</fullName>
    </submittedName>
</protein>
<keyword evidence="5" id="KW-0677">Repeat</keyword>
<dbReference type="SUPFAM" id="SSF50978">
    <property type="entry name" value="WD40 repeat-like"/>
    <property type="match status" value="1"/>
</dbReference>
<evidence type="ECO:0000256" key="12">
    <source>
        <dbReference type="SAM" id="Phobius"/>
    </source>
</evidence>
<dbReference type="PANTHER" id="PTHR23284:SF0">
    <property type="entry name" value="PROLACTIN REGULATORY ELEMENT-BINDING PROTEIN"/>
    <property type="match status" value="1"/>
</dbReference>
<keyword evidence="7" id="KW-0931">ER-Golgi transport</keyword>
<reference evidence="13 14" key="1">
    <citation type="journal article" date="2018" name="Nat. Ecol. Evol.">
        <title>Genomic signatures of mitonuclear coevolution across populations of Tigriopus californicus.</title>
        <authorList>
            <person name="Barreto F.S."/>
            <person name="Watson E.T."/>
            <person name="Lima T.G."/>
            <person name="Willett C.S."/>
            <person name="Edmands S."/>
            <person name="Li W."/>
            <person name="Burton R.S."/>
        </authorList>
    </citation>
    <scope>NUCLEOTIDE SEQUENCE [LARGE SCALE GENOMIC DNA]</scope>
    <source>
        <strain evidence="13 14">San Diego</strain>
    </source>
</reference>
<dbReference type="GO" id="GO:0015031">
    <property type="term" value="P:protein transport"/>
    <property type="evidence" value="ECO:0007669"/>
    <property type="project" value="UniProtKB-KW"/>
</dbReference>
<dbReference type="PANTHER" id="PTHR23284">
    <property type="entry name" value="PROLACTIN REGULATORY ELEMENT BINDING PROTEIN"/>
    <property type="match status" value="1"/>
</dbReference>
<gene>
    <name evidence="13" type="ORF">TCAL_05750</name>
</gene>
<dbReference type="SMART" id="SM00320">
    <property type="entry name" value="WD40"/>
    <property type="match status" value="4"/>
</dbReference>
<evidence type="ECO:0000256" key="5">
    <source>
        <dbReference type="ARBA" id="ARBA00022737"/>
    </source>
</evidence>
<proteinExistence type="predicted"/>
<keyword evidence="10 12" id="KW-0472">Membrane</keyword>
<evidence type="ECO:0000256" key="8">
    <source>
        <dbReference type="ARBA" id="ARBA00022927"/>
    </source>
</evidence>
<dbReference type="InterPro" id="IPR019775">
    <property type="entry name" value="WD40_repeat_CS"/>
</dbReference>
<dbReference type="PROSITE" id="PS50082">
    <property type="entry name" value="WD_REPEATS_2"/>
    <property type="match status" value="2"/>
</dbReference>
<keyword evidence="8" id="KW-0653">Protein transport</keyword>
<evidence type="ECO:0000256" key="3">
    <source>
        <dbReference type="ARBA" id="ARBA00022574"/>
    </source>
</evidence>
<dbReference type="Gene3D" id="2.130.10.10">
    <property type="entry name" value="YVTN repeat-like/Quinoprotein amine dehydrogenase"/>
    <property type="match status" value="1"/>
</dbReference>
<dbReference type="GO" id="GO:0005085">
    <property type="term" value="F:guanyl-nucleotide exchange factor activity"/>
    <property type="evidence" value="ECO:0007669"/>
    <property type="project" value="InterPro"/>
</dbReference>
<name>A0A553N6F7_TIGCA</name>
<dbReference type="InterPro" id="IPR001680">
    <property type="entry name" value="WD40_rpt"/>
</dbReference>
<dbReference type="PROSITE" id="PS00678">
    <property type="entry name" value="WD_REPEATS_1"/>
    <property type="match status" value="1"/>
</dbReference>
<dbReference type="GO" id="GO:0003400">
    <property type="term" value="P:regulation of COPII vesicle coating"/>
    <property type="evidence" value="ECO:0007669"/>
    <property type="project" value="TreeGrafter"/>
</dbReference>
<evidence type="ECO:0000256" key="7">
    <source>
        <dbReference type="ARBA" id="ARBA00022892"/>
    </source>
</evidence>
<dbReference type="EMBL" id="VCGU01000459">
    <property type="protein sequence ID" value="TRY61019.1"/>
    <property type="molecule type" value="Genomic_DNA"/>
</dbReference>
<evidence type="ECO:0000256" key="6">
    <source>
        <dbReference type="ARBA" id="ARBA00022824"/>
    </source>
</evidence>
<keyword evidence="9 12" id="KW-1133">Transmembrane helix</keyword>
<dbReference type="InterPro" id="IPR015943">
    <property type="entry name" value="WD40/YVTN_repeat-like_dom_sf"/>
</dbReference>
<evidence type="ECO:0000313" key="13">
    <source>
        <dbReference type="EMBL" id="TRY61019.1"/>
    </source>
</evidence>
<accession>A0A553N6F7</accession>
<keyword evidence="4 12" id="KW-0812">Transmembrane</keyword>
<evidence type="ECO:0000256" key="4">
    <source>
        <dbReference type="ARBA" id="ARBA00022692"/>
    </source>
</evidence>
<keyword evidence="2" id="KW-0813">Transport</keyword>
<dbReference type="PROSITE" id="PS50294">
    <property type="entry name" value="WD_REPEATS_REGION"/>
    <property type="match status" value="1"/>
</dbReference>
<dbReference type="GO" id="GO:0005789">
    <property type="term" value="C:endoplasmic reticulum membrane"/>
    <property type="evidence" value="ECO:0007669"/>
    <property type="project" value="UniProtKB-SubCell"/>
</dbReference>
<keyword evidence="3 11" id="KW-0853">WD repeat</keyword>
<feature type="transmembrane region" description="Helical" evidence="12">
    <location>
        <begin position="416"/>
        <end position="437"/>
    </location>
</feature>
<feature type="repeat" description="WD" evidence="11">
    <location>
        <begin position="190"/>
        <end position="208"/>
    </location>
</feature>
<comment type="subcellular location">
    <subcellularLocation>
        <location evidence="1">Endoplasmic reticulum membrane</location>
        <topology evidence="1">Single-pass membrane protein</topology>
    </subcellularLocation>
</comment>
<organism evidence="13 14">
    <name type="scientific">Tigriopus californicus</name>
    <name type="common">Marine copepod</name>
    <dbReference type="NCBI Taxonomy" id="6832"/>
    <lineage>
        <taxon>Eukaryota</taxon>
        <taxon>Metazoa</taxon>
        <taxon>Ecdysozoa</taxon>
        <taxon>Arthropoda</taxon>
        <taxon>Crustacea</taxon>
        <taxon>Multicrustacea</taxon>
        <taxon>Hexanauplia</taxon>
        <taxon>Copepoda</taxon>
        <taxon>Harpacticoida</taxon>
        <taxon>Harpacticidae</taxon>
        <taxon>Tigriopus</taxon>
    </lineage>
</organism>
<evidence type="ECO:0000256" key="2">
    <source>
        <dbReference type="ARBA" id="ARBA00022448"/>
    </source>
</evidence>
<dbReference type="GO" id="GO:0006888">
    <property type="term" value="P:endoplasmic reticulum to Golgi vesicle-mediated transport"/>
    <property type="evidence" value="ECO:0007669"/>
    <property type="project" value="TreeGrafter"/>
</dbReference>
<keyword evidence="14" id="KW-1185">Reference proteome</keyword>
<evidence type="ECO:0000256" key="10">
    <source>
        <dbReference type="ARBA" id="ARBA00023136"/>
    </source>
</evidence>
<dbReference type="STRING" id="6832.A0A553N6F7"/>
<evidence type="ECO:0000256" key="11">
    <source>
        <dbReference type="PROSITE-ProRule" id="PRU00221"/>
    </source>
</evidence>
<keyword evidence="6" id="KW-0256">Endoplasmic reticulum</keyword>
<feature type="repeat" description="WD" evidence="11">
    <location>
        <begin position="219"/>
        <end position="260"/>
    </location>
</feature>
<dbReference type="InterPro" id="IPR036322">
    <property type="entry name" value="WD40_repeat_dom_sf"/>
</dbReference>
<evidence type="ECO:0000313" key="14">
    <source>
        <dbReference type="Proteomes" id="UP000318571"/>
    </source>
</evidence>
<dbReference type="Pfam" id="PF00400">
    <property type="entry name" value="WD40"/>
    <property type="match status" value="3"/>
</dbReference>
<comment type="caution">
    <text evidence="13">The sequence shown here is derived from an EMBL/GenBank/DDBJ whole genome shotgun (WGS) entry which is preliminary data.</text>
</comment>
<dbReference type="AlphaFoldDB" id="A0A553N6F7"/>
<evidence type="ECO:0000256" key="1">
    <source>
        <dbReference type="ARBA" id="ARBA00004389"/>
    </source>
</evidence>
<dbReference type="InterPro" id="IPR045260">
    <property type="entry name" value="Sec12-like"/>
</dbReference>